<name>A0ABV4NQZ4_9GAMM</name>
<dbReference type="SUPFAM" id="SSF109604">
    <property type="entry name" value="HD-domain/PDEase-like"/>
    <property type="match status" value="1"/>
</dbReference>
<keyword evidence="2" id="KW-1185">Reference proteome</keyword>
<sequence>MSDLDTAIMIANKAHFGQKDKSGKPYILHPLRLALKMSSQEEQIVAVLHDVLEDSSTSVEDLKSYGFSRRVVDALACLTKQDGESYMDYIEKIKGNNLAAKIKMCDLQDNLDVTRLKLLGESDLRRVKKYYDAFSYLRASR</sequence>
<proteinExistence type="predicted"/>
<accession>A0ABV4NQZ4</accession>
<comment type="caution">
    <text evidence="1">The sequence shown here is derived from an EMBL/GenBank/DDBJ whole genome shotgun (WGS) entry which is preliminary data.</text>
</comment>
<dbReference type="Gene3D" id="1.10.3210.10">
    <property type="entry name" value="Hypothetical protein af1432"/>
    <property type="match status" value="1"/>
</dbReference>
<dbReference type="Proteomes" id="UP001569414">
    <property type="component" value="Unassembled WGS sequence"/>
</dbReference>
<dbReference type="RefSeq" id="WP_371844094.1">
    <property type="nucleotide sequence ID" value="NZ_JBGMEL010000013.1"/>
</dbReference>
<gene>
    <name evidence="1" type="ORF">ACCI51_13705</name>
</gene>
<dbReference type="EMBL" id="JBGMEL010000013">
    <property type="protein sequence ID" value="MFA0791609.1"/>
    <property type="molecule type" value="Genomic_DNA"/>
</dbReference>
<organism evidence="1 2">
    <name type="scientific">Microbulbifer echini</name>
    <dbReference type="NCBI Taxonomy" id="1529067"/>
    <lineage>
        <taxon>Bacteria</taxon>
        <taxon>Pseudomonadati</taxon>
        <taxon>Pseudomonadota</taxon>
        <taxon>Gammaproteobacteria</taxon>
        <taxon>Cellvibrionales</taxon>
        <taxon>Microbulbiferaceae</taxon>
        <taxon>Microbulbifer</taxon>
    </lineage>
</organism>
<reference evidence="1 2" key="1">
    <citation type="submission" date="2024-08" db="EMBL/GenBank/DDBJ databases">
        <authorList>
            <person name="Ishaq N."/>
        </authorList>
    </citation>
    <scope>NUCLEOTIDE SEQUENCE [LARGE SCALE GENOMIC DNA]</scope>
    <source>
        <strain evidence="1 2">JCM 30400</strain>
    </source>
</reference>
<protein>
    <submittedName>
        <fullName evidence="1">GTP pyrophosphokinase</fullName>
    </submittedName>
</protein>
<evidence type="ECO:0000313" key="1">
    <source>
        <dbReference type="EMBL" id="MFA0791609.1"/>
    </source>
</evidence>
<evidence type="ECO:0000313" key="2">
    <source>
        <dbReference type="Proteomes" id="UP001569414"/>
    </source>
</evidence>